<dbReference type="EMBL" id="CP144745">
    <property type="protein sequence ID" value="WVZ53971.1"/>
    <property type="molecule type" value="Genomic_DNA"/>
</dbReference>
<protein>
    <submittedName>
        <fullName evidence="1">Uncharacterized protein</fullName>
    </submittedName>
</protein>
<keyword evidence="2" id="KW-1185">Reference proteome</keyword>
<dbReference type="AlphaFoldDB" id="A0AAQ3SHZ5"/>
<proteinExistence type="predicted"/>
<gene>
    <name evidence="1" type="ORF">U9M48_004852</name>
</gene>
<sequence length="109" mass="12113">MSVIELPREQTQPFIKLFGPIELTATVDGRLGFVRVEKSRLCVWSMEEAEVGSAEGVGVIFVTVEDQLFTVNLRSGKATKVYEHRCLSNAMVVPCMSFFIPSNDPSQES</sequence>
<reference evidence="1 2" key="1">
    <citation type="submission" date="2024-02" db="EMBL/GenBank/DDBJ databases">
        <title>High-quality chromosome-scale genome assembly of Pensacola bahiagrass (Paspalum notatum Flugge var. saurae).</title>
        <authorList>
            <person name="Vega J.M."/>
            <person name="Podio M."/>
            <person name="Orjuela J."/>
            <person name="Siena L.A."/>
            <person name="Pessino S.C."/>
            <person name="Combes M.C."/>
            <person name="Mariac C."/>
            <person name="Albertini E."/>
            <person name="Pupilli F."/>
            <person name="Ortiz J.P.A."/>
            <person name="Leblanc O."/>
        </authorList>
    </citation>
    <scope>NUCLEOTIDE SEQUENCE [LARGE SCALE GENOMIC DNA]</scope>
    <source>
        <strain evidence="1">R1</strain>
        <tissue evidence="1">Leaf</tissue>
    </source>
</reference>
<dbReference type="Proteomes" id="UP001341281">
    <property type="component" value="Chromosome 01"/>
</dbReference>
<accession>A0AAQ3SHZ5</accession>
<name>A0AAQ3SHZ5_PASNO</name>
<evidence type="ECO:0000313" key="2">
    <source>
        <dbReference type="Proteomes" id="UP001341281"/>
    </source>
</evidence>
<organism evidence="1 2">
    <name type="scientific">Paspalum notatum var. saurae</name>
    <dbReference type="NCBI Taxonomy" id="547442"/>
    <lineage>
        <taxon>Eukaryota</taxon>
        <taxon>Viridiplantae</taxon>
        <taxon>Streptophyta</taxon>
        <taxon>Embryophyta</taxon>
        <taxon>Tracheophyta</taxon>
        <taxon>Spermatophyta</taxon>
        <taxon>Magnoliopsida</taxon>
        <taxon>Liliopsida</taxon>
        <taxon>Poales</taxon>
        <taxon>Poaceae</taxon>
        <taxon>PACMAD clade</taxon>
        <taxon>Panicoideae</taxon>
        <taxon>Andropogonodae</taxon>
        <taxon>Paspaleae</taxon>
        <taxon>Paspalinae</taxon>
        <taxon>Paspalum</taxon>
    </lineage>
</organism>
<evidence type="ECO:0000313" key="1">
    <source>
        <dbReference type="EMBL" id="WVZ53971.1"/>
    </source>
</evidence>